<dbReference type="EMBL" id="AMRG01000004">
    <property type="protein sequence ID" value="EKE84868.1"/>
    <property type="molecule type" value="Genomic_DNA"/>
</dbReference>
<dbReference type="eggNOG" id="ENOG5030AY1">
    <property type="taxonomic scope" value="Bacteria"/>
</dbReference>
<accession>K2KAK7</accession>
<sequence>MPASWFVSSADACHQHQPERLWQQVQALYQALPKHPEIWLALHYDGEQVPLAQRQPLLTLLYSLRLSMAANWHPKYQQLAAVACLSALLKHDPDYWRQRGVQHPLWLAALEQSHTPPAIRQHLRLILAVVVQHQQQTPQPQWRYWWQAALQQPQREIWQWLQQLAEQQYFSYGTPLQLTNKAGKSRRFWLLKCNADACLLVDEEHKRMQLPTSRLLALSQPHDAQADPVSLRLDDAQLQRLSNTSYSRYWPKPESLSWQAPKTMLRALRRFADGDGDGKSLADTLRRYPALAEALRHSASHSSQPGSSLRPAALTTQQALLWLGPQRSAAHLAIASLEQQLQRRQFPLNRDLQQRQQLFAHCLSLLLAHTQLQLGVNSRLLSALFCADLQRQSALLRHPHWPRQGLIQQWHCSGWLGLGSDAIDTRFSRQLAQRWLQPDSVPRLLNAADWQPQQVC</sequence>
<gene>
    <name evidence="1" type="ORF">A10D4_04630</name>
</gene>
<dbReference type="OrthoDB" id="6236500at2"/>
<evidence type="ECO:0000313" key="2">
    <source>
        <dbReference type="Proteomes" id="UP000014115"/>
    </source>
</evidence>
<dbReference type="PATRIC" id="fig|740709.3.peg.937"/>
<keyword evidence="2" id="KW-1185">Reference proteome</keyword>
<name>K2KAK7_9GAMM</name>
<dbReference type="STRING" id="740709.A10D4_04630"/>
<comment type="caution">
    <text evidence="1">The sequence shown here is derived from an EMBL/GenBank/DDBJ whole genome shotgun (WGS) entry which is preliminary data.</text>
</comment>
<reference evidence="1 2" key="1">
    <citation type="journal article" date="2012" name="J. Bacteriol.">
        <title>Genome Sequence of Idiomarina xiamenensis Type Strain 10-D-4.</title>
        <authorList>
            <person name="Lai Q."/>
            <person name="Wang L."/>
            <person name="Wang W."/>
            <person name="Shao Z."/>
        </authorList>
    </citation>
    <scope>NUCLEOTIDE SEQUENCE [LARGE SCALE GENOMIC DNA]</scope>
    <source>
        <strain evidence="1 2">10-D-4</strain>
    </source>
</reference>
<organism evidence="1 2">
    <name type="scientific">Idiomarina xiamenensis 10-D-4</name>
    <dbReference type="NCBI Taxonomy" id="740709"/>
    <lineage>
        <taxon>Bacteria</taxon>
        <taxon>Pseudomonadati</taxon>
        <taxon>Pseudomonadota</taxon>
        <taxon>Gammaproteobacteria</taxon>
        <taxon>Alteromonadales</taxon>
        <taxon>Idiomarinaceae</taxon>
        <taxon>Idiomarina</taxon>
    </lineage>
</organism>
<protein>
    <submittedName>
        <fullName evidence="1">Uncharacterized protein</fullName>
    </submittedName>
</protein>
<dbReference type="Proteomes" id="UP000014115">
    <property type="component" value="Unassembled WGS sequence"/>
</dbReference>
<dbReference type="RefSeq" id="WP_008488035.1">
    <property type="nucleotide sequence ID" value="NZ_AMRG01000004.1"/>
</dbReference>
<dbReference type="AlphaFoldDB" id="K2KAK7"/>
<evidence type="ECO:0000313" key="1">
    <source>
        <dbReference type="EMBL" id="EKE84868.1"/>
    </source>
</evidence>
<proteinExistence type="predicted"/>